<keyword evidence="1" id="KW-0732">Signal</keyword>
<feature type="chain" id="PRO_5012919530" description="Peptidase S33 tripeptidyl aminopeptidase-like C-terminal domain-containing protein" evidence="1">
    <location>
        <begin position="21"/>
        <end position="178"/>
    </location>
</feature>
<evidence type="ECO:0000259" key="2">
    <source>
        <dbReference type="Pfam" id="PF08386"/>
    </source>
</evidence>
<keyword evidence="4" id="KW-1185">Reference proteome</keyword>
<organism evidence="3 4">
    <name type="scientific">Chlamydomonas eustigma</name>
    <dbReference type="NCBI Taxonomy" id="1157962"/>
    <lineage>
        <taxon>Eukaryota</taxon>
        <taxon>Viridiplantae</taxon>
        <taxon>Chlorophyta</taxon>
        <taxon>core chlorophytes</taxon>
        <taxon>Chlorophyceae</taxon>
        <taxon>CS clade</taxon>
        <taxon>Chlamydomonadales</taxon>
        <taxon>Chlamydomonadaceae</taxon>
        <taxon>Chlamydomonas</taxon>
    </lineage>
</organism>
<evidence type="ECO:0000313" key="4">
    <source>
        <dbReference type="Proteomes" id="UP000232323"/>
    </source>
</evidence>
<accession>A0A250WQA2</accession>
<protein>
    <recommendedName>
        <fullName evidence="2">Peptidase S33 tripeptidyl aminopeptidase-like C-terminal domain-containing protein</fullName>
    </recommendedName>
</protein>
<feature type="domain" description="Peptidase S33 tripeptidyl aminopeptidase-like C-terminal" evidence="2">
    <location>
        <begin position="69"/>
        <end position="165"/>
    </location>
</feature>
<name>A0A250WQA2_9CHLO</name>
<dbReference type="Pfam" id="PF08386">
    <property type="entry name" value="Abhydrolase_4"/>
    <property type="match status" value="1"/>
</dbReference>
<comment type="caution">
    <text evidence="3">The sequence shown here is derived from an EMBL/GenBank/DDBJ whole genome shotgun (WGS) entry which is preliminary data.</text>
</comment>
<dbReference type="SUPFAM" id="SSF53474">
    <property type="entry name" value="alpha/beta-Hydrolases"/>
    <property type="match status" value="1"/>
</dbReference>
<dbReference type="AlphaFoldDB" id="A0A250WQA2"/>
<sequence length="178" mass="19740">MAMVPFLSLMIPLFLHLLDRSGIVYNAISCIEVQVTTSKDKDMTLYKEAIGEYARGFLFSLAWQWGSGWGLAACNTWDVQAGNNYVGPWKKNTSAPLLVVGNRFDPQCPYEDSRRVALDTCWPSTALLSVNGMGHVAIVNPNACALDYISSYLVNISLHPADVICQQDEVPFNNTIQF</sequence>
<dbReference type="Proteomes" id="UP000232323">
    <property type="component" value="Unassembled WGS sequence"/>
</dbReference>
<dbReference type="InterPro" id="IPR013595">
    <property type="entry name" value="Pept_S33_TAP-like_C"/>
</dbReference>
<feature type="signal peptide" evidence="1">
    <location>
        <begin position="1"/>
        <end position="20"/>
    </location>
</feature>
<proteinExistence type="predicted"/>
<evidence type="ECO:0000313" key="3">
    <source>
        <dbReference type="EMBL" id="GAX73017.1"/>
    </source>
</evidence>
<evidence type="ECO:0000256" key="1">
    <source>
        <dbReference type="SAM" id="SignalP"/>
    </source>
</evidence>
<dbReference type="EMBL" id="BEGY01000002">
    <property type="protein sequence ID" value="GAX73017.1"/>
    <property type="molecule type" value="Genomic_DNA"/>
</dbReference>
<reference evidence="3 4" key="1">
    <citation type="submission" date="2017-08" db="EMBL/GenBank/DDBJ databases">
        <title>Acidophilic green algal genome provides insights into adaptation to an acidic environment.</title>
        <authorList>
            <person name="Hirooka S."/>
            <person name="Hirose Y."/>
            <person name="Kanesaki Y."/>
            <person name="Higuchi S."/>
            <person name="Fujiwara T."/>
            <person name="Onuma R."/>
            <person name="Era A."/>
            <person name="Ohbayashi R."/>
            <person name="Uzuka A."/>
            <person name="Nozaki H."/>
            <person name="Yoshikawa H."/>
            <person name="Miyagishima S.Y."/>
        </authorList>
    </citation>
    <scope>NUCLEOTIDE SEQUENCE [LARGE SCALE GENOMIC DNA]</scope>
    <source>
        <strain evidence="3 4">NIES-2499</strain>
    </source>
</reference>
<dbReference type="OrthoDB" id="425534at2759"/>
<gene>
    <name evidence="3" type="ORF">CEUSTIGMA_g469.t1</name>
</gene>
<dbReference type="InterPro" id="IPR029058">
    <property type="entry name" value="AB_hydrolase_fold"/>
</dbReference>